<feature type="region of interest" description="Disordered" evidence="3">
    <location>
        <begin position="1"/>
        <end position="151"/>
    </location>
</feature>
<gene>
    <name evidence="5" type="ORF">AALO_G00147630</name>
</gene>
<protein>
    <recommendedName>
        <fullName evidence="4">FISNA domain-containing protein</fullName>
    </recommendedName>
</protein>
<dbReference type="AlphaFoldDB" id="A0AAV6GIC1"/>
<feature type="compositionally biased region" description="Polar residues" evidence="3">
    <location>
        <begin position="1"/>
        <end position="11"/>
    </location>
</feature>
<evidence type="ECO:0000256" key="2">
    <source>
        <dbReference type="ARBA" id="ARBA00022737"/>
    </source>
</evidence>
<evidence type="ECO:0000313" key="6">
    <source>
        <dbReference type="Proteomes" id="UP000823561"/>
    </source>
</evidence>
<keyword evidence="6" id="KW-1185">Reference proteome</keyword>
<dbReference type="Proteomes" id="UP000823561">
    <property type="component" value="Chromosome 11"/>
</dbReference>
<dbReference type="SMART" id="SM01288">
    <property type="entry name" value="FISNA"/>
    <property type="match status" value="1"/>
</dbReference>
<dbReference type="InterPro" id="IPR029495">
    <property type="entry name" value="NACHT-assoc"/>
</dbReference>
<feature type="compositionally biased region" description="Polar residues" evidence="3">
    <location>
        <begin position="41"/>
        <end position="62"/>
    </location>
</feature>
<dbReference type="EMBL" id="JADWDJ010000011">
    <property type="protein sequence ID" value="KAG5273097.1"/>
    <property type="molecule type" value="Genomic_DNA"/>
</dbReference>
<dbReference type="Pfam" id="PF14484">
    <property type="entry name" value="FISNA"/>
    <property type="match status" value="1"/>
</dbReference>
<comment type="caution">
    <text evidence="5">The sequence shown here is derived from an EMBL/GenBank/DDBJ whole genome shotgun (WGS) entry which is preliminary data.</text>
</comment>
<keyword evidence="1" id="KW-0433">Leucine-rich repeat</keyword>
<dbReference type="PANTHER" id="PTHR24106">
    <property type="entry name" value="NACHT, LRR AND CARD DOMAINS-CONTAINING"/>
    <property type="match status" value="1"/>
</dbReference>
<feature type="domain" description="FISNA" evidence="4">
    <location>
        <begin position="166"/>
        <end position="236"/>
    </location>
</feature>
<dbReference type="Gene3D" id="3.40.50.300">
    <property type="entry name" value="P-loop containing nucleotide triphosphate hydrolases"/>
    <property type="match status" value="1"/>
</dbReference>
<sequence>MSLSGPSSSQDTEAREQERSHSPVLSCVSAKSDRSMDLISNFRQNSLGPQSGGRQQISAQNTEQERSHSPVLSCVSAKSDHSMDLPSNFRQNSLGPQSGGQQQISAESMEQERSHSPVLSCVSAKSDRSMDLPSNFRQNSLAPQSGGQQQISAQSINTHQLEDHEDLKMLLKRKFEYVNEGQAESGCLLSDIYTELYVTEGMGGDVNTEHEIRQIEMLSKRSTLTDTPVHCSDIFRLTSKTDAHVRAVLTRGIAGIGKTITVQKFILDWAEGRANQDVHLLLPLPFRELNLLMESKHSLVTLVEHFTTQKSALQLCNADKCKIIFIFDGLDECLLPLRFCENSAVCDVTEACSVDALDEPDEGRTVPLRAPLGDFSTRSRQQDPP</sequence>
<evidence type="ECO:0000313" key="5">
    <source>
        <dbReference type="EMBL" id="KAG5273097.1"/>
    </source>
</evidence>
<evidence type="ECO:0000256" key="1">
    <source>
        <dbReference type="ARBA" id="ARBA00022614"/>
    </source>
</evidence>
<dbReference type="InterPro" id="IPR027417">
    <property type="entry name" value="P-loop_NTPase"/>
</dbReference>
<feature type="compositionally biased region" description="Basic and acidic residues" evidence="3">
    <location>
        <begin position="12"/>
        <end position="21"/>
    </location>
</feature>
<feature type="region of interest" description="Disordered" evidence="3">
    <location>
        <begin position="362"/>
        <end position="385"/>
    </location>
</feature>
<reference evidence="5" key="1">
    <citation type="submission" date="2020-10" db="EMBL/GenBank/DDBJ databases">
        <title>Chromosome-scale genome assembly of the Allis shad, Alosa alosa.</title>
        <authorList>
            <person name="Margot Z."/>
            <person name="Christophe K."/>
            <person name="Cabau C."/>
            <person name="Louis A."/>
            <person name="Berthelot C."/>
            <person name="Parey E."/>
            <person name="Roest Crollius H."/>
            <person name="Montfort J."/>
            <person name="Robinson-Rechavi M."/>
            <person name="Bucao C."/>
            <person name="Bouchez O."/>
            <person name="Gislard M."/>
            <person name="Lluch J."/>
            <person name="Milhes M."/>
            <person name="Lampietro C."/>
            <person name="Lopez Roques C."/>
            <person name="Donnadieu C."/>
            <person name="Braasch I."/>
            <person name="Desvignes T."/>
            <person name="Postlethwait J."/>
            <person name="Bobe J."/>
            <person name="Guiguen Y."/>
        </authorList>
    </citation>
    <scope>NUCLEOTIDE SEQUENCE</scope>
    <source>
        <strain evidence="5">M-15738</strain>
        <tissue evidence="5">Blood</tissue>
    </source>
</reference>
<organism evidence="5 6">
    <name type="scientific">Alosa alosa</name>
    <name type="common">allis shad</name>
    <dbReference type="NCBI Taxonomy" id="278164"/>
    <lineage>
        <taxon>Eukaryota</taxon>
        <taxon>Metazoa</taxon>
        <taxon>Chordata</taxon>
        <taxon>Craniata</taxon>
        <taxon>Vertebrata</taxon>
        <taxon>Euteleostomi</taxon>
        <taxon>Actinopterygii</taxon>
        <taxon>Neopterygii</taxon>
        <taxon>Teleostei</taxon>
        <taxon>Clupei</taxon>
        <taxon>Clupeiformes</taxon>
        <taxon>Clupeoidei</taxon>
        <taxon>Clupeidae</taxon>
        <taxon>Alosa</taxon>
    </lineage>
</organism>
<dbReference type="InterPro" id="IPR051261">
    <property type="entry name" value="NLR"/>
</dbReference>
<accession>A0AAV6GIC1</accession>
<evidence type="ECO:0000259" key="4">
    <source>
        <dbReference type="SMART" id="SM01288"/>
    </source>
</evidence>
<dbReference type="Pfam" id="PF05729">
    <property type="entry name" value="NACHT"/>
    <property type="match status" value="1"/>
</dbReference>
<feature type="compositionally biased region" description="Polar residues" evidence="3">
    <location>
        <begin position="88"/>
        <end position="108"/>
    </location>
</feature>
<evidence type="ECO:0000256" key="3">
    <source>
        <dbReference type="SAM" id="MobiDB-lite"/>
    </source>
</evidence>
<proteinExistence type="predicted"/>
<dbReference type="FunFam" id="3.40.50.300:FF:000210">
    <property type="entry name" value="Si:dkey-16p6.1"/>
    <property type="match status" value="1"/>
</dbReference>
<keyword evidence="2" id="KW-0677">Repeat</keyword>
<name>A0AAV6GIC1_9TELE</name>
<dbReference type="InterPro" id="IPR007111">
    <property type="entry name" value="NACHT_NTPase"/>
</dbReference>